<dbReference type="AlphaFoldDB" id="C7QAD7"/>
<dbReference type="RefSeq" id="WP_015792165.1">
    <property type="nucleotide sequence ID" value="NC_013131.1"/>
</dbReference>
<dbReference type="OrthoDB" id="2989600at2"/>
<reference evidence="1 2" key="1">
    <citation type="journal article" date="2009" name="Stand. Genomic Sci.">
        <title>Complete genome sequence of Catenulispora acidiphila type strain (ID 139908).</title>
        <authorList>
            <person name="Copeland A."/>
            <person name="Lapidus A."/>
            <person name="Glavina Del Rio T."/>
            <person name="Nolan M."/>
            <person name="Lucas S."/>
            <person name="Chen F."/>
            <person name="Tice H."/>
            <person name="Cheng J.F."/>
            <person name="Bruce D."/>
            <person name="Goodwin L."/>
            <person name="Pitluck S."/>
            <person name="Mikhailova N."/>
            <person name="Pati A."/>
            <person name="Ivanova N."/>
            <person name="Mavromatis K."/>
            <person name="Chen A."/>
            <person name="Palaniappan K."/>
            <person name="Chain P."/>
            <person name="Land M."/>
            <person name="Hauser L."/>
            <person name="Chang Y.J."/>
            <person name="Jeffries C.D."/>
            <person name="Chertkov O."/>
            <person name="Brettin T."/>
            <person name="Detter J.C."/>
            <person name="Han C."/>
            <person name="Ali Z."/>
            <person name="Tindall B.J."/>
            <person name="Goker M."/>
            <person name="Bristow J."/>
            <person name="Eisen J.A."/>
            <person name="Markowitz V."/>
            <person name="Hugenholtz P."/>
            <person name="Kyrpides N.C."/>
            <person name="Klenk H.P."/>
        </authorList>
    </citation>
    <scope>NUCLEOTIDE SEQUENCE [LARGE SCALE GENOMIC DNA]</scope>
    <source>
        <strain evidence="2">DSM 44928 / JCM 14897 / NBRC 102108 / NRRL B-24433 / ID139908</strain>
    </source>
</reference>
<dbReference type="Gene3D" id="1.10.600.10">
    <property type="entry name" value="Farnesyl Diphosphate Synthase"/>
    <property type="match status" value="1"/>
</dbReference>
<dbReference type="SUPFAM" id="SSF48576">
    <property type="entry name" value="Terpenoid synthases"/>
    <property type="match status" value="1"/>
</dbReference>
<dbReference type="Pfam" id="PF19086">
    <property type="entry name" value="Terpene_syn_C_2"/>
    <property type="match status" value="1"/>
</dbReference>
<protein>
    <recommendedName>
        <fullName evidence="3">Terpene synthase</fullName>
    </recommendedName>
</protein>
<evidence type="ECO:0000313" key="2">
    <source>
        <dbReference type="Proteomes" id="UP000000851"/>
    </source>
</evidence>
<name>C7QAD7_CATAD</name>
<evidence type="ECO:0008006" key="3">
    <source>
        <dbReference type="Google" id="ProtNLM"/>
    </source>
</evidence>
<evidence type="ECO:0000313" key="1">
    <source>
        <dbReference type="EMBL" id="ACU72436.1"/>
    </source>
</evidence>
<dbReference type="Proteomes" id="UP000000851">
    <property type="component" value="Chromosome"/>
</dbReference>
<dbReference type="HOGENOM" id="CLU_791388_0_0_11"/>
<dbReference type="InterPro" id="IPR008949">
    <property type="entry name" value="Isoprenoid_synthase_dom_sf"/>
</dbReference>
<organism evidence="1 2">
    <name type="scientific">Catenulispora acidiphila (strain DSM 44928 / JCM 14897 / NBRC 102108 / NRRL B-24433 / ID139908)</name>
    <dbReference type="NCBI Taxonomy" id="479433"/>
    <lineage>
        <taxon>Bacteria</taxon>
        <taxon>Bacillati</taxon>
        <taxon>Actinomycetota</taxon>
        <taxon>Actinomycetes</taxon>
        <taxon>Catenulisporales</taxon>
        <taxon>Catenulisporaceae</taxon>
        <taxon>Catenulispora</taxon>
    </lineage>
</organism>
<dbReference type="EMBL" id="CP001700">
    <property type="protein sequence ID" value="ACU72436.1"/>
    <property type="molecule type" value="Genomic_DNA"/>
</dbReference>
<dbReference type="InParanoid" id="C7QAD7"/>
<dbReference type="KEGG" id="cai:Caci_3530"/>
<proteinExistence type="predicted"/>
<gene>
    <name evidence="1" type="ordered locus">Caci_3530</name>
</gene>
<sequence>MPADEITRLFDLPEFRLLPGERRAAWGPELDDHVIDFACRTGLLTTPAARRYYASQRIGTMCAYVVPGALSPRRYEIYGELMTWFFIYDDWAEQLGNHLSPQQVSGVTDVVHTWFAEDERDVVMLDAPLAQSMRGIWAKLQEDTSLEWRRRLLAETDGYLRTAAEEAILVSTGRVNSFGKASELRPTATAAAPVFMMAEHSYGIEIPMDVVRHPLVRKAMRAAAAAIAYGNDIIGLKSDLLRGIRDNLVLSLQQEYGGDLQLNVERAAEHYQRAAGTLTALREDPEAGGREDVAVFFQILEDWVYEGVKWQLRDTDRYSSTVRLTQEENPNQLLALAASSALADC</sequence>
<accession>C7QAD7</accession>
<dbReference type="STRING" id="479433.Caci_3530"/>
<keyword evidence="2" id="KW-1185">Reference proteome</keyword>